<dbReference type="InterPro" id="IPR027080">
    <property type="entry name" value="Unc-13"/>
</dbReference>
<dbReference type="SMART" id="SM01145">
    <property type="entry name" value="DUF1041"/>
    <property type="match status" value="1"/>
</dbReference>
<evidence type="ECO:0000313" key="10">
    <source>
        <dbReference type="EMBL" id="SSX30854.1"/>
    </source>
</evidence>
<dbReference type="PRINTS" id="PR00360">
    <property type="entry name" value="C2DOMAIN"/>
</dbReference>
<proteinExistence type="predicted"/>
<dbReference type="FunFam" id="1.20.58.1100:FF:000002">
    <property type="entry name" value="Unc-13, isoform C"/>
    <property type="match status" value="1"/>
</dbReference>
<feature type="domain" description="MHD2" evidence="8">
    <location>
        <begin position="625"/>
        <end position="782"/>
    </location>
</feature>
<organism evidence="9">
    <name type="scientific">Culicoides sonorensis</name>
    <name type="common">Biting midge</name>
    <dbReference type="NCBI Taxonomy" id="179676"/>
    <lineage>
        <taxon>Eukaryota</taxon>
        <taxon>Metazoa</taxon>
        <taxon>Ecdysozoa</taxon>
        <taxon>Arthropoda</taxon>
        <taxon>Hexapoda</taxon>
        <taxon>Insecta</taxon>
        <taxon>Pterygota</taxon>
        <taxon>Neoptera</taxon>
        <taxon>Endopterygota</taxon>
        <taxon>Diptera</taxon>
        <taxon>Nematocera</taxon>
        <taxon>Chironomoidea</taxon>
        <taxon>Ceratopogonidae</taxon>
        <taxon>Ceratopogoninae</taxon>
        <taxon>Culicoides</taxon>
        <taxon>Monoculicoides</taxon>
    </lineage>
</organism>
<dbReference type="InterPro" id="IPR014772">
    <property type="entry name" value="Munc13_dom-2"/>
</dbReference>
<dbReference type="PANTHER" id="PTHR10480:SF12">
    <property type="entry name" value="UNC-13, ISOFORM E"/>
    <property type="match status" value="1"/>
</dbReference>
<dbReference type="GO" id="GO:0017075">
    <property type="term" value="F:syntaxin-1 binding"/>
    <property type="evidence" value="ECO:0007669"/>
    <property type="project" value="TreeGrafter"/>
</dbReference>
<dbReference type="Gene3D" id="2.60.40.150">
    <property type="entry name" value="C2 domain"/>
    <property type="match status" value="2"/>
</dbReference>
<evidence type="ECO:0000256" key="1">
    <source>
        <dbReference type="ARBA" id="ARBA00022723"/>
    </source>
</evidence>
<reference evidence="9" key="1">
    <citation type="submission" date="2018-04" db="EMBL/GenBank/DDBJ databases">
        <authorList>
            <person name="Go L.Y."/>
            <person name="Mitchell J.A."/>
        </authorList>
    </citation>
    <scope>NUCLEOTIDE SEQUENCE</scope>
    <source>
        <tissue evidence="9">Whole organism</tissue>
    </source>
</reference>
<dbReference type="InterPro" id="IPR035892">
    <property type="entry name" value="C2_domain_sf"/>
</dbReference>
<keyword evidence="4" id="KW-0862">Zinc</keyword>
<dbReference type="EMBL" id="UFQT01001504">
    <property type="protein sequence ID" value="SSX30854.1"/>
    <property type="molecule type" value="Genomic_DNA"/>
</dbReference>
<dbReference type="GO" id="GO:0019992">
    <property type="term" value="F:diacylglycerol binding"/>
    <property type="evidence" value="ECO:0007669"/>
    <property type="project" value="InterPro"/>
</dbReference>
<dbReference type="AlphaFoldDB" id="A0A336L205"/>
<dbReference type="InterPro" id="IPR010439">
    <property type="entry name" value="MUN_dom"/>
</dbReference>
<evidence type="ECO:0000256" key="3">
    <source>
        <dbReference type="ARBA" id="ARBA00022771"/>
    </source>
</evidence>
<dbReference type="GO" id="GO:0005509">
    <property type="term" value="F:calcium ion binding"/>
    <property type="evidence" value="ECO:0007669"/>
    <property type="project" value="InterPro"/>
</dbReference>
<feature type="domain" description="MHD1" evidence="7">
    <location>
        <begin position="373"/>
        <end position="516"/>
    </location>
</feature>
<evidence type="ECO:0000259" key="7">
    <source>
        <dbReference type="PROSITE" id="PS51258"/>
    </source>
</evidence>
<dbReference type="FunFam" id="2.60.40.150:FF:000002">
    <property type="entry name" value="Protein unc-13 homolog B"/>
    <property type="match status" value="1"/>
</dbReference>
<evidence type="ECO:0000313" key="9">
    <source>
        <dbReference type="EMBL" id="SSX11286.1"/>
    </source>
</evidence>
<dbReference type="OMA" id="LKDEELX"/>
<dbReference type="GO" id="GO:0099525">
    <property type="term" value="P:presynaptic dense core vesicle exocytosis"/>
    <property type="evidence" value="ECO:0007669"/>
    <property type="project" value="TreeGrafter"/>
</dbReference>
<sequence length="986" mass="112410">MEQLEVMCAQGLIAKDKSGTSDPYVTVQVSKVKKRTRTMPQELNPVWNEKFHFECHNSSDRIKVRVWDEDNDLKSKLRQKLTRESDDFLGQTIIEVRTLSGEMDVWYNLEKRTDKSAVSGAIRLHISVEIKGEEKVAPYHVQYTCLHENLFHYLCEENCGIVKLPSAKGDDAWKIYFDDPPEEIVDEFAMRFGVESIFQAMTHFHCMSTKYLCPGVPAVMSTLLANINAYYAHTTASSAVSASDRFSASNFGKEKFVKLLDQLHNSLRIDLSMYRNNFPASSQEKLMDLKSTVDLLTSITFFRMKVDPNEPKRDPDDHGPKLDSVDFWHKLIALIVSVIEEDKNSYGLVLNQFPQELNIGQLSAATMWGLFAVDMKYALEEHEQHRLCKSSAYMNLHFKVKWLYTNYVKEVPPYKGAVPEYPAWFEPFVMQWLNENDDVSLEYLHGAIKRDKQDNFQKSSEHALFSNSVVDVFTQLTQCFDVVSKLECPDPEIWKRYMRRFAKTIVKVLIAYADIVKKEFPEHVSDERIACILMNNVQQLRVQLEKMFESMGGEKLEEDAANILKELQQSLNSVLDDLAIIFADSLEHRITVSVKELGDLLVNVKASPANQTAAAQKNAVAMEADEVLRPLMDLLDGSLTLYAQSCEKTVLKRLLKELWKIVMRILEKTIVLPPMTDRTLMFKNLTDNAKNLAANAKIEDMGRLFKNSMSGKQDVKGAISGVMDISKECAVLDVALDTIKQYFHAGGNGLKKAFLEKSPELQSLRYALSLSLATEDIEGLEIDPNLEEPLKMKARRQDSQDKDTGNLDEGAVGEVSVQIDLFTHPGTGEHKVTVKVIAANDLKWVIQSGMFRPFVEINLIGPQLQEKKRKHATKSKSNNWSPKYNETFHFTIGNEEQLDYYELHICVKDYCFARDDRLVGVAVLQLKDIVDQGSCACWLSLAKRIQMDETGWTILRILSQRNNDEVAKEFVKLKSDIRSEPMIPNT</sequence>
<dbReference type="Pfam" id="PF06292">
    <property type="entry name" value="MUN"/>
    <property type="match status" value="1"/>
</dbReference>
<dbReference type="SUPFAM" id="SSF49562">
    <property type="entry name" value="C2 domain (Calcium/lipid-binding domain, CaLB)"/>
    <property type="match status" value="2"/>
</dbReference>
<keyword evidence="2" id="KW-0677">Repeat</keyword>
<keyword evidence="3" id="KW-0863">Zinc-finger</keyword>
<dbReference type="GO" id="GO:0008270">
    <property type="term" value="F:zinc ion binding"/>
    <property type="evidence" value="ECO:0007669"/>
    <property type="project" value="UniProtKB-KW"/>
</dbReference>
<feature type="domain" description="C2" evidence="6">
    <location>
        <begin position="813"/>
        <end position="939"/>
    </location>
</feature>
<feature type="domain" description="C2" evidence="6">
    <location>
        <begin position="1"/>
        <end position="107"/>
    </location>
</feature>
<dbReference type="GO" id="GO:0042734">
    <property type="term" value="C:presynaptic membrane"/>
    <property type="evidence" value="ECO:0007669"/>
    <property type="project" value="TreeGrafter"/>
</dbReference>
<dbReference type="VEuPathDB" id="VectorBase:CSON002968"/>
<dbReference type="CDD" id="cd04027">
    <property type="entry name" value="C2B_Munc13"/>
    <property type="match status" value="1"/>
</dbReference>
<name>A0A336L205_CULSO</name>
<dbReference type="InterPro" id="IPR037302">
    <property type="entry name" value="Unc-13_C2B"/>
</dbReference>
<dbReference type="Gene3D" id="1.10.357.50">
    <property type="match status" value="1"/>
</dbReference>
<dbReference type="GO" id="GO:0035249">
    <property type="term" value="P:synaptic transmission, glutamatergic"/>
    <property type="evidence" value="ECO:0007669"/>
    <property type="project" value="TreeGrafter"/>
</dbReference>
<dbReference type="GO" id="GO:0061789">
    <property type="term" value="P:dense core granule priming"/>
    <property type="evidence" value="ECO:0007669"/>
    <property type="project" value="TreeGrafter"/>
</dbReference>
<evidence type="ECO:0000256" key="2">
    <source>
        <dbReference type="ARBA" id="ARBA00022737"/>
    </source>
</evidence>
<dbReference type="PANTHER" id="PTHR10480">
    <property type="entry name" value="PROTEIN UNC-13 HOMOLOG"/>
    <property type="match status" value="1"/>
</dbReference>
<evidence type="ECO:0000256" key="4">
    <source>
        <dbReference type="ARBA" id="ARBA00022833"/>
    </source>
</evidence>
<dbReference type="CDD" id="cd08395">
    <property type="entry name" value="C2C_Munc13"/>
    <property type="match status" value="1"/>
</dbReference>
<dbReference type="GO" id="GO:0030672">
    <property type="term" value="C:synaptic vesicle membrane"/>
    <property type="evidence" value="ECO:0007669"/>
    <property type="project" value="TreeGrafter"/>
</dbReference>
<keyword evidence="5" id="KW-0106">Calcium</keyword>
<dbReference type="PROSITE" id="PS51259">
    <property type="entry name" value="MHD2"/>
    <property type="match status" value="1"/>
</dbReference>
<dbReference type="Pfam" id="PF00168">
    <property type="entry name" value="C2"/>
    <property type="match status" value="2"/>
</dbReference>
<dbReference type="GO" id="GO:0043195">
    <property type="term" value="C:terminal bouton"/>
    <property type="evidence" value="ECO:0007669"/>
    <property type="project" value="TreeGrafter"/>
</dbReference>
<gene>
    <name evidence="9" type="primary">CSON002968</name>
</gene>
<dbReference type="GO" id="GO:0031594">
    <property type="term" value="C:neuromuscular junction"/>
    <property type="evidence" value="ECO:0007669"/>
    <property type="project" value="TreeGrafter"/>
</dbReference>
<dbReference type="PROSITE" id="PS50004">
    <property type="entry name" value="C2"/>
    <property type="match status" value="2"/>
</dbReference>
<dbReference type="FunFam" id="2.60.40.150:FF:000014">
    <property type="entry name" value="protein unc-13 homolog B"/>
    <property type="match status" value="1"/>
</dbReference>
<evidence type="ECO:0000259" key="8">
    <source>
        <dbReference type="PROSITE" id="PS51259"/>
    </source>
</evidence>
<dbReference type="GO" id="GO:0016082">
    <property type="term" value="P:synaptic vesicle priming"/>
    <property type="evidence" value="ECO:0007669"/>
    <property type="project" value="TreeGrafter"/>
</dbReference>
<protein>
    <submittedName>
        <fullName evidence="9">CSON002968 protein</fullName>
    </submittedName>
</protein>
<dbReference type="GO" id="GO:0016081">
    <property type="term" value="P:synaptic vesicle docking"/>
    <property type="evidence" value="ECO:0007669"/>
    <property type="project" value="TreeGrafter"/>
</dbReference>
<reference evidence="10" key="2">
    <citation type="submission" date="2018-07" db="EMBL/GenBank/DDBJ databases">
        <authorList>
            <person name="Quirk P.G."/>
            <person name="Krulwich T.A."/>
        </authorList>
    </citation>
    <scope>NUCLEOTIDE SEQUENCE</scope>
</reference>
<dbReference type="PROSITE" id="PS51258">
    <property type="entry name" value="MHD1"/>
    <property type="match status" value="1"/>
</dbReference>
<dbReference type="InterPro" id="IPR014770">
    <property type="entry name" value="Munc13_1"/>
</dbReference>
<evidence type="ECO:0000259" key="6">
    <source>
        <dbReference type="PROSITE" id="PS50004"/>
    </source>
</evidence>
<dbReference type="GO" id="GO:0005516">
    <property type="term" value="F:calmodulin binding"/>
    <property type="evidence" value="ECO:0007669"/>
    <property type="project" value="TreeGrafter"/>
</dbReference>
<dbReference type="FunFam" id="1.10.357.50:FF:000001">
    <property type="entry name" value="Protein unc-13 homolog B"/>
    <property type="match status" value="1"/>
</dbReference>
<dbReference type="InterPro" id="IPR000008">
    <property type="entry name" value="C2_dom"/>
</dbReference>
<keyword evidence="1" id="KW-0479">Metal-binding</keyword>
<dbReference type="GO" id="GO:0098831">
    <property type="term" value="C:presynaptic active zone cytoplasmic component"/>
    <property type="evidence" value="ECO:0007669"/>
    <property type="project" value="TreeGrafter"/>
</dbReference>
<dbReference type="Gene3D" id="1.20.58.1100">
    <property type="match status" value="1"/>
</dbReference>
<accession>A0A336L205</accession>
<dbReference type="EMBL" id="UFQS01001504">
    <property type="protein sequence ID" value="SSX11286.1"/>
    <property type="molecule type" value="Genomic_DNA"/>
</dbReference>
<dbReference type="GO" id="GO:0005543">
    <property type="term" value="F:phospholipid binding"/>
    <property type="evidence" value="ECO:0007669"/>
    <property type="project" value="InterPro"/>
</dbReference>
<dbReference type="SMART" id="SM00239">
    <property type="entry name" value="C2"/>
    <property type="match status" value="2"/>
</dbReference>
<evidence type="ECO:0000256" key="5">
    <source>
        <dbReference type="ARBA" id="ARBA00022837"/>
    </source>
</evidence>